<gene>
    <name evidence="9" type="primary">secD</name>
    <name evidence="13" type="ORF">US36_C0005G0027</name>
</gene>
<dbReference type="GO" id="GO:0005886">
    <property type="term" value="C:plasma membrane"/>
    <property type="evidence" value="ECO:0007669"/>
    <property type="project" value="UniProtKB-SubCell"/>
</dbReference>
<dbReference type="SUPFAM" id="SSF82866">
    <property type="entry name" value="Multidrug efflux transporter AcrB transmembrane domain"/>
    <property type="match status" value="1"/>
</dbReference>
<feature type="transmembrane region" description="Helical" evidence="9">
    <location>
        <begin position="265"/>
        <end position="284"/>
    </location>
</feature>
<dbReference type="NCBIfam" id="TIGR01129">
    <property type="entry name" value="secD"/>
    <property type="match status" value="1"/>
</dbReference>
<evidence type="ECO:0000256" key="3">
    <source>
        <dbReference type="ARBA" id="ARBA00022475"/>
    </source>
</evidence>
<comment type="subunit">
    <text evidence="9">Forms a complex with SecF. Part of the essential Sec protein translocation apparatus which comprises SecA, SecYEG and auxiliary proteins SecDF. Other proteins may also be involved.</text>
</comment>
<evidence type="ECO:0000256" key="8">
    <source>
        <dbReference type="ARBA" id="ARBA00023136"/>
    </source>
</evidence>
<dbReference type="GO" id="GO:0006605">
    <property type="term" value="P:protein targeting"/>
    <property type="evidence" value="ECO:0007669"/>
    <property type="project" value="UniProtKB-UniRule"/>
</dbReference>
<evidence type="ECO:0000259" key="10">
    <source>
        <dbReference type="Pfam" id="PF02355"/>
    </source>
</evidence>
<keyword evidence="7 9" id="KW-0811">Translocation</keyword>
<comment type="caution">
    <text evidence="13">The sequence shown here is derived from an EMBL/GenBank/DDBJ whole genome shotgun (WGS) entry which is preliminary data.</text>
</comment>
<keyword evidence="8 9" id="KW-0472">Membrane</keyword>
<feature type="domain" description="Protein translocase subunit SecDF P1" evidence="11">
    <location>
        <begin position="76"/>
        <end position="133"/>
    </location>
</feature>
<dbReference type="Gene3D" id="1.20.1640.10">
    <property type="entry name" value="Multidrug efflux transporter AcrB transmembrane domain"/>
    <property type="match status" value="1"/>
</dbReference>
<comment type="caution">
    <text evidence="9">Lacks conserved residue(s) required for the propagation of feature annotation.</text>
</comment>
<feature type="domain" description="Protein export membrane protein SecD/SecF C-terminal" evidence="10">
    <location>
        <begin position="246"/>
        <end position="415"/>
    </location>
</feature>
<evidence type="ECO:0000256" key="4">
    <source>
        <dbReference type="ARBA" id="ARBA00022692"/>
    </source>
</evidence>
<keyword evidence="3 9" id="KW-1003">Cell membrane</keyword>
<dbReference type="GO" id="GO:0043952">
    <property type="term" value="P:protein transport by the Sec complex"/>
    <property type="evidence" value="ECO:0007669"/>
    <property type="project" value="UniProtKB-UniRule"/>
</dbReference>
<evidence type="ECO:0000259" key="11">
    <source>
        <dbReference type="Pfam" id="PF21760"/>
    </source>
</evidence>
<dbReference type="AlphaFoldDB" id="A0A0G0J4C8"/>
<dbReference type="NCBIfam" id="TIGR00916">
    <property type="entry name" value="2A0604s01"/>
    <property type="match status" value="1"/>
</dbReference>
<accession>A0A0G0J4C8</accession>
<proteinExistence type="inferred from homology"/>
<feature type="transmembrane region" description="Helical" evidence="9">
    <location>
        <begin position="368"/>
        <end position="386"/>
    </location>
</feature>
<keyword evidence="5 9" id="KW-0653">Protein transport</keyword>
<keyword evidence="2 9" id="KW-0813">Transport</keyword>
<dbReference type="InterPro" id="IPR048631">
    <property type="entry name" value="SecD_1st"/>
</dbReference>
<evidence type="ECO:0000256" key="1">
    <source>
        <dbReference type="ARBA" id="ARBA00004651"/>
    </source>
</evidence>
<evidence type="ECO:0000256" key="6">
    <source>
        <dbReference type="ARBA" id="ARBA00022989"/>
    </source>
</evidence>
<dbReference type="PANTHER" id="PTHR30081">
    <property type="entry name" value="PROTEIN-EXPORT MEMBRANE PROTEIN SEC"/>
    <property type="match status" value="1"/>
</dbReference>
<comment type="subcellular location">
    <subcellularLocation>
        <location evidence="1 9">Cell membrane</location>
        <topology evidence="1 9">Multi-pass membrane protein</topology>
    </subcellularLocation>
</comment>
<feature type="transmembrane region" description="Helical" evidence="9">
    <location>
        <begin position="315"/>
        <end position="336"/>
    </location>
</feature>
<feature type="transmembrane region" description="Helical" evidence="9">
    <location>
        <begin position="392"/>
        <end position="416"/>
    </location>
</feature>
<dbReference type="Pfam" id="PF22599">
    <property type="entry name" value="SecDF_P1_head"/>
    <property type="match status" value="1"/>
</dbReference>
<dbReference type="InterPro" id="IPR022813">
    <property type="entry name" value="SecD/SecF_arch_bac"/>
</dbReference>
<dbReference type="PANTHER" id="PTHR30081:SF1">
    <property type="entry name" value="PROTEIN TRANSLOCASE SUBUNIT SECD"/>
    <property type="match status" value="1"/>
</dbReference>
<dbReference type="InterPro" id="IPR048634">
    <property type="entry name" value="SecD_SecF_C"/>
</dbReference>
<comment type="similarity">
    <text evidence="9">Belongs to the SecD/SecF family. SecD subfamily.</text>
</comment>
<evidence type="ECO:0000256" key="5">
    <source>
        <dbReference type="ARBA" id="ARBA00022927"/>
    </source>
</evidence>
<dbReference type="GO" id="GO:0065002">
    <property type="term" value="P:intracellular protein transmembrane transport"/>
    <property type="evidence" value="ECO:0007669"/>
    <property type="project" value="UniProtKB-UniRule"/>
</dbReference>
<evidence type="ECO:0000313" key="13">
    <source>
        <dbReference type="EMBL" id="KKQ23076.1"/>
    </source>
</evidence>
<dbReference type="EMBL" id="LBSR01000005">
    <property type="protein sequence ID" value="KKQ23076.1"/>
    <property type="molecule type" value="Genomic_DNA"/>
</dbReference>
<dbReference type="GO" id="GO:0015450">
    <property type="term" value="F:protein-transporting ATPase activity"/>
    <property type="evidence" value="ECO:0007669"/>
    <property type="project" value="InterPro"/>
</dbReference>
<dbReference type="FunFam" id="1.20.1640.10:FF:000004">
    <property type="entry name" value="Protein translocase subunit SecD"/>
    <property type="match status" value="1"/>
</dbReference>
<dbReference type="InterPro" id="IPR055344">
    <property type="entry name" value="SecD_SecF_C_bact"/>
</dbReference>
<dbReference type="Proteomes" id="UP000034044">
    <property type="component" value="Unassembled WGS sequence"/>
</dbReference>
<protein>
    <recommendedName>
        <fullName evidence="9">Protein translocase subunit SecD</fullName>
    </recommendedName>
</protein>
<evidence type="ECO:0000256" key="9">
    <source>
        <dbReference type="HAMAP-Rule" id="MF_01463"/>
    </source>
</evidence>
<dbReference type="PATRIC" id="fig|1619010.3.peg.227"/>
<dbReference type="Gene3D" id="3.30.1360.200">
    <property type="match status" value="1"/>
</dbReference>
<keyword evidence="6 9" id="KW-1133">Transmembrane helix</keyword>
<evidence type="ECO:0000259" key="12">
    <source>
        <dbReference type="Pfam" id="PF22599"/>
    </source>
</evidence>
<feature type="transmembrane region" description="Helical" evidence="9">
    <location>
        <begin position="289"/>
        <end position="309"/>
    </location>
</feature>
<name>A0A0G0J4C8_9BACT</name>
<dbReference type="Pfam" id="PF21760">
    <property type="entry name" value="SecD_1st"/>
    <property type="match status" value="1"/>
</dbReference>
<reference evidence="13 14" key="1">
    <citation type="journal article" date="2015" name="Nature">
        <title>rRNA introns, odd ribosomes, and small enigmatic genomes across a large radiation of phyla.</title>
        <authorList>
            <person name="Brown C.T."/>
            <person name="Hug L.A."/>
            <person name="Thomas B.C."/>
            <person name="Sharon I."/>
            <person name="Castelle C.J."/>
            <person name="Singh A."/>
            <person name="Wilkins M.J."/>
            <person name="Williams K.H."/>
            <person name="Banfield J.F."/>
        </authorList>
    </citation>
    <scope>NUCLEOTIDE SEQUENCE [LARGE SCALE GENOMIC DNA]</scope>
</reference>
<evidence type="ECO:0000313" key="14">
    <source>
        <dbReference type="Proteomes" id="UP000034044"/>
    </source>
</evidence>
<dbReference type="InterPro" id="IPR054384">
    <property type="entry name" value="SecDF_P1_head"/>
</dbReference>
<comment type="function">
    <text evidence="9">Part of the Sec protein translocase complex. Interacts with the SecYEG preprotein conducting channel. SecDF uses the proton motive force (PMF) to complete protein translocation after the ATP-dependent function of SecA.</text>
</comment>
<evidence type="ECO:0000256" key="2">
    <source>
        <dbReference type="ARBA" id="ARBA00022448"/>
    </source>
</evidence>
<evidence type="ECO:0000256" key="7">
    <source>
        <dbReference type="ARBA" id="ARBA00023010"/>
    </source>
</evidence>
<feature type="domain" description="SecDF P1 head subdomain" evidence="12">
    <location>
        <begin position="138"/>
        <end position="243"/>
    </location>
</feature>
<organism evidence="13 14">
    <name type="scientific">Candidatus Wolfebacteria bacterium GW2011_GWC1_37_10</name>
    <dbReference type="NCBI Taxonomy" id="1619010"/>
    <lineage>
        <taxon>Bacteria</taxon>
        <taxon>Candidatus Wolfeibacteriota</taxon>
    </lineage>
</organism>
<dbReference type="HAMAP" id="MF_01463_B">
    <property type="entry name" value="SecD_B"/>
    <property type="match status" value="1"/>
</dbReference>
<keyword evidence="4 9" id="KW-0812">Transmembrane</keyword>
<sequence length="423" mass="46442">MSNIKRSTFLLISILILAILSVFFVYPGFSSPFDFLSKRLPWQLGLDLIGGAQLIYEVDMSQVSAADRDSVMAGLRDTIEKRINLFGVSEPQVVSAKEGDSHRLMIELAGYKDIAKAIKEIGETPLLDFRQVTEIEIEGKNQAVYSPTQLTGRYIKGAQIDFDPTTNNPRINIQFNDEGAKIFEELTAQNINKPLGIFLDNNLIEEPVVREKISGGNAQISGQFTPEEAKKLVARFNAGALPAPINLVSQQLVGASLGEESLNKAVYSGLIGTLVIMAFMLVYYRTFGLFASFALLIYIALTLAVFKGVSMTMTLSGIAGFILSIGMAVDANILIFERTKEEIKKGVSKISAIEEGFRRAWPSIRDSNASTIITAVILYFFTSSFVKGFALSLLIGVLVSMFSAITITRTLLLVFLKNKSNNK</sequence>
<dbReference type="InterPro" id="IPR005791">
    <property type="entry name" value="SecD"/>
</dbReference>
<dbReference type="Pfam" id="PF02355">
    <property type="entry name" value="SecD_SecF_C"/>
    <property type="match status" value="1"/>
</dbReference>